<dbReference type="AlphaFoldDB" id="A0A7J6SGM9"/>
<dbReference type="EMBL" id="JABANO010018375">
    <property type="protein sequence ID" value="KAF4731951.1"/>
    <property type="molecule type" value="Genomic_DNA"/>
</dbReference>
<dbReference type="Proteomes" id="UP000553632">
    <property type="component" value="Unassembled WGS sequence"/>
</dbReference>
<feature type="region of interest" description="Disordered" evidence="1">
    <location>
        <begin position="26"/>
        <end position="55"/>
    </location>
</feature>
<accession>A0A7J6SGM9</accession>
<organism evidence="2 3">
    <name type="scientific">Perkinsus olseni</name>
    <name type="common">Perkinsus atlanticus</name>
    <dbReference type="NCBI Taxonomy" id="32597"/>
    <lineage>
        <taxon>Eukaryota</taxon>
        <taxon>Sar</taxon>
        <taxon>Alveolata</taxon>
        <taxon>Perkinsozoa</taxon>
        <taxon>Perkinsea</taxon>
        <taxon>Perkinsida</taxon>
        <taxon>Perkinsidae</taxon>
        <taxon>Perkinsus</taxon>
    </lineage>
</organism>
<keyword evidence="3" id="KW-1185">Reference proteome</keyword>
<evidence type="ECO:0000256" key="1">
    <source>
        <dbReference type="SAM" id="MobiDB-lite"/>
    </source>
</evidence>
<reference evidence="2 3" key="1">
    <citation type="submission" date="2020-04" db="EMBL/GenBank/DDBJ databases">
        <title>Perkinsus olseni comparative genomics.</title>
        <authorList>
            <person name="Bogema D.R."/>
        </authorList>
    </citation>
    <scope>NUCLEOTIDE SEQUENCE [LARGE SCALE GENOMIC DNA]</scope>
    <source>
        <strain evidence="2 3">ATCC PRA-207</strain>
    </source>
</reference>
<comment type="caution">
    <text evidence="2">The sequence shown here is derived from an EMBL/GenBank/DDBJ whole genome shotgun (WGS) entry which is preliminary data.</text>
</comment>
<feature type="non-terminal residue" evidence="2">
    <location>
        <position position="1"/>
    </location>
</feature>
<evidence type="ECO:0000313" key="3">
    <source>
        <dbReference type="Proteomes" id="UP000553632"/>
    </source>
</evidence>
<proteinExistence type="predicted"/>
<name>A0A7J6SGM9_PEROL</name>
<feature type="non-terminal residue" evidence="2">
    <location>
        <position position="175"/>
    </location>
</feature>
<sequence>VEEASVLTHDGRNYMFVYMKKLEPEASDSDSDDWYAGSSDNSDSGDDGEGSCTAPSYAITEEDESALSMLGQYSTLRGALAANKDAAVLDLTIRMSCKPLPRNPNTNKIDRFQLVKEVLGHENSWRQGLEPERRRRLMSAWKRVGLWGAGSLLACGPKEFFLHLPYMWLSTLYLP</sequence>
<evidence type="ECO:0000313" key="2">
    <source>
        <dbReference type="EMBL" id="KAF4731951.1"/>
    </source>
</evidence>
<protein>
    <submittedName>
        <fullName evidence="2">Uncharacterized protein</fullName>
    </submittedName>
</protein>
<gene>
    <name evidence="2" type="ORF">FOZ63_022097</name>
</gene>